<dbReference type="Proteomes" id="UP000036987">
    <property type="component" value="Unassembled WGS sequence"/>
</dbReference>
<dbReference type="STRING" id="29655.A0A0K9PPM4"/>
<dbReference type="InterPro" id="IPR032675">
    <property type="entry name" value="LRR_dom_sf"/>
</dbReference>
<gene>
    <name evidence="1" type="ORF">ZOSMA_18G01280</name>
</gene>
<reference evidence="2" key="1">
    <citation type="journal article" date="2016" name="Nature">
        <title>The genome of the seagrass Zostera marina reveals angiosperm adaptation to the sea.</title>
        <authorList>
            <person name="Olsen J.L."/>
            <person name="Rouze P."/>
            <person name="Verhelst B."/>
            <person name="Lin Y.-C."/>
            <person name="Bayer T."/>
            <person name="Collen J."/>
            <person name="Dattolo E."/>
            <person name="De Paoli E."/>
            <person name="Dittami S."/>
            <person name="Maumus F."/>
            <person name="Michel G."/>
            <person name="Kersting A."/>
            <person name="Lauritano C."/>
            <person name="Lohaus R."/>
            <person name="Toepel M."/>
            <person name="Tonon T."/>
            <person name="Vanneste K."/>
            <person name="Amirebrahimi M."/>
            <person name="Brakel J."/>
            <person name="Bostroem C."/>
            <person name="Chovatia M."/>
            <person name="Grimwood J."/>
            <person name="Jenkins J.W."/>
            <person name="Jueterbock A."/>
            <person name="Mraz A."/>
            <person name="Stam W.T."/>
            <person name="Tice H."/>
            <person name="Bornberg-Bauer E."/>
            <person name="Green P.J."/>
            <person name="Pearson G.A."/>
            <person name="Procaccini G."/>
            <person name="Duarte C.M."/>
            <person name="Schmutz J."/>
            <person name="Reusch T.B.H."/>
            <person name="Van de Peer Y."/>
        </authorList>
    </citation>
    <scope>NUCLEOTIDE SEQUENCE [LARGE SCALE GENOMIC DNA]</scope>
    <source>
        <strain evidence="2">cv. Finnish</strain>
    </source>
</reference>
<comment type="caution">
    <text evidence="1">The sequence shown here is derived from an EMBL/GenBank/DDBJ whole genome shotgun (WGS) entry which is preliminary data.</text>
</comment>
<organism evidence="1 2">
    <name type="scientific">Zostera marina</name>
    <name type="common">Eelgrass</name>
    <dbReference type="NCBI Taxonomy" id="29655"/>
    <lineage>
        <taxon>Eukaryota</taxon>
        <taxon>Viridiplantae</taxon>
        <taxon>Streptophyta</taxon>
        <taxon>Embryophyta</taxon>
        <taxon>Tracheophyta</taxon>
        <taxon>Spermatophyta</taxon>
        <taxon>Magnoliopsida</taxon>
        <taxon>Liliopsida</taxon>
        <taxon>Zosteraceae</taxon>
        <taxon>Zostera</taxon>
    </lineage>
</organism>
<keyword evidence="2" id="KW-1185">Reference proteome</keyword>
<evidence type="ECO:0000313" key="1">
    <source>
        <dbReference type="EMBL" id="KMZ71028.1"/>
    </source>
</evidence>
<dbReference type="EMBL" id="LFYR01000692">
    <property type="protein sequence ID" value="KMZ71028.1"/>
    <property type="molecule type" value="Genomic_DNA"/>
</dbReference>
<dbReference type="Gene3D" id="3.80.10.10">
    <property type="entry name" value="Ribonuclease Inhibitor"/>
    <property type="match status" value="1"/>
</dbReference>
<name>A0A0K9PPM4_ZOSMR</name>
<dbReference type="SUPFAM" id="SSF52047">
    <property type="entry name" value="RNI-like"/>
    <property type="match status" value="1"/>
</dbReference>
<dbReference type="OrthoDB" id="423607at2759"/>
<accession>A0A0K9PPM4</accession>
<protein>
    <submittedName>
        <fullName evidence="1">Uncharacterized protein</fullName>
    </submittedName>
</protein>
<sequence>MLILDIRENTTFCFFSPECVNVQIDIINISLVVRGYYRWPLANCDKLQKLDISKSLSLTVRSLLALAHGCPKRLTKLVVFVCTEIRHLNLCSCVRAVTDRALL</sequence>
<evidence type="ECO:0000313" key="2">
    <source>
        <dbReference type="Proteomes" id="UP000036987"/>
    </source>
</evidence>
<proteinExistence type="predicted"/>
<dbReference type="AlphaFoldDB" id="A0A0K9PPM4"/>